<dbReference type="SMART" id="SM00354">
    <property type="entry name" value="HTH_LACI"/>
    <property type="match status" value="1"/>
</dbReference>
<accession>A0ABW4YFR9</accession>
<dbReference type="InterPro" id="IPR000843">
    <property type="entry name" value="HTH_LacI"/>
</dbReference>
<dbReference type="Gene3D" id="1.10.260.40">
    <property type="entry name" value="lambda repressor-like DNA-binding domains"/>
    <property type="match status" value="1"/>
</dbReference>
<gene>
    <name evidence="5" type="ORF">ACFSJH_02145</name>
</gene>
<evidence type="ECO:0000256" key="2">
    <source>
        <dbReference type="ARBA" id="ARBA00023125"/>
    </source>
</evidence>
<dbReference type="InterPro" id="IPR010982">
    <property type="entry name" value="Lambda_DNA-bd_dom_sf"/>
</dbReference>
<dbReference type="InterPro" id="IPR046335">
    <property type="entry name" value="LacI/GalR-like_sensor"/>
</dbReference>
<evidence type="ECO:0000313" key="6">
    <source>
        <dbReference type="Proteomes" id="UP001597362"/>
    </source>
</evidence>
<evidence type="ECO:0000259" key="4">
    <source>
        <dbReference type="PROSITE" id="PS50932"/>
    </source>
</evidence>
<dbReference type="SUPFAM" id="SSF53822">
    <property type="entry name" value="Periplasmic binding protein-like I"/>
    <property type="match status" value="1"/>
</dbReference>
<protein>
    <submittedName>
        <fullName evidence="5">LacI family DNA-binding transcriptional regulator</fullName>
    </submittedName>
</protein>
<dbReference type="RefSeq" id="WP_377769559.1">
    <property type="nucleotide sequence ID" value="NZ_JBHUHO010000007.1"/>
</dbReference>
<dbReference type="CDD" id="cd01544">
    <property type="entry name" value="PBP1_GalR"/>
    <property type="match status" value="1"/>
</dbReference>
<dbReference type="Pfam" id="PF13377">
    <property type="entry name" value="Peripla_BP_3"/>
    <property type="match status" value="1"/>
</dbReference>
<keyword evidence="6" id="KW-1185">Reference proteome</keyword>
<feature type="domain" description="HTH lacI-type" evidence="4">
    <location>
        <begin position="2"/>
        <end position="58"/>
    </location>
</feature>
<evidence type="ECO:0000256" key="3">
    <source>
        <dbReference type="ARBA" id="ARBA00023163"/>
    </source>
</evidence>
<sequence>MASIRDVAKKANISIGAVSRFLNNDPTLSISDEAKERIRRAVVALNYEKTDKTRKKRSVSSLAIITAVSPEMEIDDPYFRNIRAGIEEEAKRHKVACNRKFSLFEGIDQVEQLSSLGAIIILGNASSEAIEQIKQVNENIVLLDNYNVSIGLDTVYADFELATKESLAYLYERGHRNIAFIGGNRFEYGLDGKREVKRDDIRHVTYVNWMKQKGLEQYCSAEIGDWTPQEGMRLVEEILDGNNRPTAILVGSDPMAVGVYHGIQKRELTIGNDISILSFDDIEIARFLTPELSTSHIDTRELGRIGVRLAAERISDVRTIPIKVIIPTKLIERESVKRLDITD</sequence>
<proteinExistence type="predicted"/>
<dbReference type="SUPFAM" id="SSF47413">
    <property type="entry name" value="lambda repressor-like DNA-binding domains"/>
    <property type="match status" value="1"/>
</dbReference>
<comment type="caution">
    <text evidence="5">The sequence shown here is derived from an EMBL/GenBank/DDBJ whole genome shotgun (WGS) entry which is preliminary data.</text>
</comment>
<dbReference type="Proteomes" id="UP001597362">
    <property type="component" value="Unassembled WGS sequence"/>
</dbReference>
<organism evidence="5 6">
    <name type="scientific">Paenibacillus yanchengensis</name>
    <dbReference type="NCBI Taxonomy" id="2035833"/>
    <lineage>
        <taxon>Bacteria</taxon>
        <taxon>Bacillati</taxon>
        <taxon>Bacillota</taxon>
        <taxon>Bacilli</taxon>
        <taxon>Bacillales</taxon>
        <taxon>Paenibacillaceae</taxon>
        <taxon>Paenibacillus</taxon>
    </lineage>
</organism>
<evidence type="ECO:0000256" key="1">
    <source>
        <dbReference type="ARBA" id="ARBA00023015"/>
    </source>
</evidence>
<reference evidence="6" key="1">
    <citation type="journal article" date="2019" name="Int. J. Syst. Evol. Microbiol.">
        <title>The Global Catalogue of Microorganisms (GCM) 10K type strain sequencing project: providing services to taxonomists for standard genome sequencing and annotation.</title>
        <authorList>
            <consortium name="The Broad Institute Genomics Platform"/>
            <consortium name="The Broad Institute Genome Sequencing Center for Infectious Disease"/>
            <person name="Wu L."/>
            <person name="Ma J."/>
        </authorList>
    </citation>
    <scope>NUCLEOTIDE SEQUENCE [LARGE SCALE GENOMIC DNA]</scope>
    <source>
        <strain evidence="6">GH52</strain>
    </source>
</reference>
<keyword evidence="1" id="KW-0805">Transcription regulation</keyword>
<dbReference type="InterPro" id="IPR028082">
    <property type="entry name" value="Peripla_BP_I"/>
</dbReference>
<dbReference type="PROSITE" id="PS50932">
    <property type="entry name" value="HTH_LACI_2"/>
    <property type="match status" value="1"/>
</dbReference>
<dbReference type="Gene3D" id="3.40.50.2300">
    <property type="match status" value="2"/>
</dbReference>
<keyword evidence="2 5" id="KW-0238">DNA-binding</keyword>
<dbReference type="CDD" id="cd01392">
    <property type="entry name" value="HTH_LacI"/>
    <property type="match status" value="1"/>
</dbReference>
<name>A0ABW4YFR9_9BACL</name>
<dbReference type="EMBL" id="JBHUHO010000007">
    <property type="protein sequence ID" value="MFD2114546.1"/>
    <property type="molecule type" value="Genomic_DNA"/>
</dbReference>
<dbReference type="GO" id="GO:0003677">
    <property type="term" value="F:DNA binding"/>
    <property type="evidence" value="ECO:0007669"/>
    <property type="project" value="UniProtKB-KW"/>
</dbReference>
<dbReference type="PANTHER" id="PTHR30146:SF149">
    <property type="entry name" value="HTH-TYPE TRANSCRIPTIONAL REGULATOR EBGR"/>
    <property type="match status" value="1"/>
</dbReference>
<keyword evidence="3" id="KW-0804">Transcription</keyword>
<dbReference type="PANTHER" id="PTHR30146">
    <property type="entry name" value="LACI-RELATED TRANSCRIPTIONAL REPRESSOR"/>
    <property type="match status" value="1"/>
</dbReference>
<evidence type="ECO:0000313" key="5">
    <source>
        <dbReference type="EMBL" id="MFD2114546.1"/>
    </source>
</evidence>
<dbReference type="Pfam" id="PF00356">
    <property type="entry name" value="LacI"/>
    <property type="match status" value="1"/>
</dbReference>